<dbReference type="Proteomes" id="UP000190675">
    <property type="component" value="Chromosome I"/>
</dbReference>
<dbReference type="EMBL" id="LT670818">
    <property type="protein sequence ID" value="SHG44382.1"/>
    <property type="molecule type" value="Genomic_DNA"/>
</dbReference>
<gene>
    <name evidence="2" type="ORF">SAMN05444169_2498</name>
</gene>
<evidence type="ECO:0000313" key="2">
    <source>
        <dbReference type="EMBL" id="SHG44382.1"/>
    </source>
</evidence>
<evidence type="ECO:0000313" key="3">
    <source>
        <dbReference type="Proteomes" id="UP000190675"/>
    </source>
</evidence>
<evidence type="ECO:0000256" key="1">
    <source>
        <dbReference type="SAM" id="MobiDB-lite"/>
    </source>
</evidence>
<organism evidence="2 3">
    <name type="scientific">Bradyrhizobium erythrophlei</name>
    <dbReference type="NCBI Taxonomy" id="1437360"/>
    <lineage>
        <taxon>Bacteria</taxon>
        <taxon>Pseudomonadati</taxon>
        <taxon>Pseudomonadota</taxon>
        <taxon>Alphaproteobacteria</taxon>
        <taxon>Hyphomicrobiales</taxon>
        <taxon>Nitrobacteraceae</taxon>
        <taxon>Bradyrhizobium</taxon>
    </lineage>
</organism>
<name>A0A1M5JUU6_9BRAD</name>
<feature type="region of interest" description="Disordered" evidence="1">
    <location>
        <begin position="48"/>
        <end position="72"/>
    </location>
</feature>
<dbReference type="AlphaFoldDB" id="A0A1M5JUU6"/>
<protein>
    <submittedName>
        <fullName evidence="2">Uncharacterized protein</fullName>
    </submittedName>
</protein>
<sequence length="72" mass="8407">MELRMPEHRRFTQTTSLEESLAKEATQLRKQAQGTPPGVERDLLLRKARRAETASHMTKWPASGYRHQDKFN</sequence>
<proteinExistence type="predicted"/>
<accession>A0A1M5JUU6</accession>
<reference evidence="2 3" key="1">
    <citation type="submission" date="2016-11" db="EMBL/GenBank/DDBJ databases">
        <authorList>
            <person name="Jaros S."/>
            <person name="Januszkiewicz K."/>
            <person name="Wedrychowicz H."/>
        </authorList>
    </citation>
    <scope>NUCLEOTIDE SEQUENCE [LARGE SCALE GENOMIC DNA]</scope>
    <source>
        <strain evidence="2 3">GAS242</strain>
    </source>
</reference>